<gene>
    <name evidence="2" type="ORF">AY555_11300</name>
</gene>
<keyword evidence="1" id="KW-0175">Coiled coil</keyword>
<evidence type="ECO:0000313" key="2">
    <source>
        <dbReference type="EMBL" id="AMW35937.1"/>
    </source>
</evidence>
<evidence type="ECO:0000256" key="1">
    <source>
        <dbReference type="SAM" id="Coils"/>
    </source>
</evidence>
<dbReference type="KEGG" id="hjo:AY555_11300"/>
<accession>A0A145VSH2</accession>
<dbReference type="EMBL" id="CP014527">
    <property type="protein sequence ID" value="AMW35937.1"/>
    <property type="molecule type" value="Genomic_DNA"/>
</dbReference>
<dbReference type="SUPFAM" id="SSF57850">
    <property type="entry name" value="RING/U-box"/>
    <property type="match status" value="1"/>
</dbReference>
<organism evidence="2 3">
    <name type="scientific">Haematospirillum jordaniae</name>
    <dbReference type="NCBI Taxonomy" id="1549855"/>
    <lineage>
        <taxon>Bacteria</taxon>
        <taxon>Pseudomonadati</taxon>
        <taxon>Pseudomonadota</taxon>
        <taxon>Alphaproteobacteria</taxon>
        <taxon>Rhodospirillales</taxon>
        <taxon>Novispirillaceae</taxon>
        <taxon>Haematospirillum</taxon>
    </lineage>
</organism>
<geneLocation type="plasmid" evidence="2 3">
    <name>unnamed 2</name>
</geneLocation>
<reference evidence="2 3" key="1">
    <citation type="submission" date="2016-02" db="EMBL/GenBank/DDBJ databases">
        <title>Complete Genome of H5569, the type strain of the newly described species Haematospirillium jordaniae.</title>
        <authorList>
            <person name="Nicholson A.C."/>
            <person name="Humrighouse B.W."/>
            <person name="Loparov V."/>
            <person name="McQuiston J.R."/>
        </authorList>
    </citation>
    <scope>NUCLEOTIDE SEQUENCE [LARGE SCALE GENOMIC DNA]</scope>
    <source>
        <strain evidence="2 3">H5569</strain>
        <plasmid evidence="3">Plasmid unnamed 2</plasmid>
    </source>
</reference>
<keyword evidence="3" id="KW-1185">Reference proteome</keyword>
<protein>
    <submittedName>
        <fullName evidence="2">Uncharacterized protein</fullName>
    </submittedName>
</protein>
<evidence type="ECO:0000313" key="3">
    <source>
        <dbReference type="Proteomes" id="UP000076066"/>
    </source>
</evidence>
<keyword evidence="2" id="KW-0614">Plasmid</keyword>
<sequence length="264" mass="30872">MKKNNSILRKGYTMKRIWNGSETDPHTRPGECAICMGGSGGEFLRLTCGHGAPDLYPIHVTCAVLSFSTPVDEYKLPPRCPICRATVDTDTLLEVANYIQQNKTITFPDDNDEEVEQSVYQSEEERGTLMSIISDAHDMVPDAEILDPTNEELSLKYYQDMINEVESMTHEIQSGIEERLYTLEDLEQKEQDISFVEEKIDRMSGRLSLFSHHNWVFFEFRFDELYRRLMESKEKLVETTKKIRMEREEKQREEEEEHRHHLVP</sequence>
<name>A0A145VSH2_9PROT</name>
<dbReference type="Proteomes" id="UP000076066">
    <property type="component" value="Plasmid unnamed 2"/>
</dbReference>
<dbReference type="AlphaFoldDB" id="A0A145VSH2"/>
<feature type="coiled-coil region" evidence="1">
    <location>
        <begin position="186"/>
        <end position="256"/>
    </location>
</feature>
<proteinExistence type="predicted"/>